<dbReference type="InterPro" id="IPR024763">
    <property type="entry name" value="VPS11_C"/>
</dbReference>
<dbReference type="GO" id="GO:0061630">
    <property type="term" value="F:ubiquitin protein ligase activity"/>
    <property type="evidence" value="ECO:0007669"/>
    <property type="project" value="UniProtKB-EC"/>
</dbReference>
<comment type="subcellular location">
    <subcellularLocation>
        <location evidence="8">Endomembrane system</location>
        <topology evidence="8">Peripheral membrane protein</topology>
        <orientation evidence="8">Cytoplasmic side</orientation>
    </subcellularLocation>
    <subcellularLocation>
        <location evidence="9">Vacuole membrane</location>
        <topology evidence="9">Peripheral membrane protein</topology>
        <orientation evidence="9">Cytoplasmic side</orientation>
    </subcellularLocation>
</comment>
<evidence type="ECO:0000256" key="7">
    <source>
        <dbReference type="ARBA" id="ARBA00023136"/>
    </source>
</evidence>
<evidence type="ECO:0000256" key="2">
    <source>
        <dbReference type="ARBA" id="ARBA00022448"/>
    </source>
</evidence>
<dbReference type="InterPro" id="IPR016024">
    <property type="entry name" value="ARM-type_fold"/>
</dbReference>
<dbReference type="Pfam" id="PF12451">
    <property type="entry name" value="VPS11_C"/>
    <property type="match status" value="1"/>
</dbReference>
<keyword evidence="5" id="KW-0862">Zinc</keyword>
<dbReference type="GO" id="GO:0007032">
    <property type="term" value="P:endosome organization"/>
    <property type="evidence" value="ECO:0007669"/>
    <property type="project" value="TreeGrafter"/>
</dbReference>
<organism evidence="15 16">
    <name type="scientific">Ramalina farinacea</name>
    <dbReference type="NCBI Taxonomy" id="258253"/>
    <lineage>
        <taxon>Eukaryota</taxon>
        <taxon>Fungi</taxon>
        <taxon>Dikarya</taxon>
        <taxon>Ascomycota</taxon>
        <taxon>Pezizomycotina</taxon>
        <taxon>Lecanoromycetes</taxon>
        <taxon>OSLEUM clade</taxon>
        <taxon>Lecanoromycetidae</taxon>
        <taxon>Lecanorales</taxon>
        <taxon>Lecanorineae</taxon>
        <taxon>Ramalinaceae</taxon>
        <taxon>Ramalina</taxon>
    </lineage>
</organism>
<keyword evidence="2 9" id="KW-0813">Transport</keyword>
<name>A0AA43QKT7_9LECA</name>
<keyword evidence="9" id="KW-0808">Transferase</keyword>
<dbReference type="GO" id="GO:0008270">
    <property type="term" value="F:zinc ion binding"/>
    <property type="evidence" value="ECO:0007669"/>
    <property type="project" value="UniProtKB-KW"/>
</dbReference>
<dbReference type="GO" id="GO:0033263">
    <property type="term" value="C:CORVET complex"/>
    <property type="evidence" value="ECO:0007669"/>
    <property type="project" value="UniProtKB-UniRule"/>
</dbReference>
<evidence type="ECO:0000313" key="16">
    <source>
        <dbReference type="Proteomes" id="UP001161017"/>
    </source>
</evidence>
<proteinExistence type="inferred from homology"/>
<dbReference type="FunFam" id="1.25.40.10:FF:000440">
    <property type="entry name" value="E3 ubiquitin-protein ligase PEP5"/>
    <property type="match status" value="1"/>
</dbReference>
<dbReference type="Gene3D" id="1.25.40.10">
    <property type="entry name" value="Tetratricopeptide repeat domain"/>
    <property type="match status" value="1"/>
</dbReference>
<evidence type="ECO:0000256" key="1">
    <source>
        <dbReference type="ARBA" id="ARBA00007070"/>
    </source>
</evidence>
<protein>
    <recommendedName>
        <fullName evidence="9">E3 ubiquitin-protein ligase PEP5</fullName>
        <ecNumber evidence="9">2.3.2.27</ecNumber>
    </recommendedName>
</protein>
<comment type="catalytic activity">
    <reaction evidence="9">
        <text>S-ubiquitinyl-[E2 ubiquitin-conjugating enzyme]-L-cysteine + [acceptor protein]-L-lysine = [E2 ubiquitin-conjugating enzyme]-L-cysteine + N(6)-ubiquitinyl-[acceptor protein]-L-lysine.</text>
        <dbReference type="EC" id="2.3.2.27"/>
    </reaction>
</comment>
<dbReference type="GO" id="GO:0007033">
    <property type="term" value="P:vacuole organization"/>
    <property type="evidence" value="ECO:0007669"/>
    <property type="project" value="TreeGrafter"/>
</dbReference>
<dbReference type="InterPro" id="IPR001841">
    <property type="entry name" value="Znf_RING"/>
</dbReference>
<keyword evidence="11" id="KW-0802">TPR repeat</keyword>
<dbReference type="InterPro" id="IPR011990">
    <property type="entry name" value="TPR-like_helical_dom_sf"/>
</dbReference>
<keyword evidence="9" id="KW-0833">Ubl conjugation pathway</keyword>
<dbReference type="GO" id="GO:0048284">
    <property type="term" value="P:organelle fusion"/>
    <property type="evidence" value="ECO:0007669"/>
    <property type="project" value="TreeGrafter"/>
</dbReference>
<evidence type="ECO:0000313" key="15">
    <source>
        <dbReference type="EMBL" id="MDI1486548.1"/>
    </source>
</evidence>
<dbReference type="PROSITE" id="PS50089">
    <property type="entry name" value="ZF_RING_2"/>
    <property type="match status" value="1"/>
</dbReference>
<dbReference type="GO" id="GO:0006886">
    <property type="term" value="P:intracellular protein transport"/>
    <property type="evidence" value="ECO:0007669"/>
    <property type="project" value="UniProtKB-UniRule"/>
</dbReference>
<keyword evidence="7 9" id="KW-0472">Membrane</keyword>
<evidence type="ECO:0000256" key="11">
    <source>
        <dbReference type="PROSITE-ProRule" id="PRU00339"/>
    </source>
</evidence>
<dbReference type="InterPro" id="IPR019734">
    <property type="entry name" value="TPR_rpt"/>
</dbReference>
<dbReference type="EMBL" id="JAPUFD010000003">
    <property type="protein sequence ID" value="MDI1486548.1"/>
    <property type="molecule type" value="Genomic_DNA"/>
</dbReference>
<dbReference type="Gene3D" id="2.130.10.10">
    <property type="entry name" value="YVTN repeat-like/Quinoprotein amine dehydrogenase"/>
    <property type="match status" value="1"/>
</dbReference>
<dbReference type="Proteomes" id="UP001161017">
    <property type="component" value="Unassembled WGS sequence"/>
</dbReference>
<keyword evidence="9" id="KW-0926">Vacuole</keyword>
<dbReference type="Pfam" id="PF23356">
    <property type="entry name" value="TPR_PEP5_VPS11"/>
    <property type="match status" value="2"/>
</dbReference>
<dbReference type="Pfam" id="PF17122">
    <property type="entry name" value="zf-C3H2C3"/>
    <property type="match status" value="1"/>
</dbReference>
<keyword evidence="4 10" id="KW-0863">Zinc-finger</keyword>
<evidence type="ECO:0000256" key="4">
    <source>
        <dbReference type="ARBA" id="ARBA00022771"/>
    </source>
</evidence>
<evidence type="ECO:0000256" key="5">
    <source>
        <dbReference type="ARBA" id="ARBA00022833"/>
    </source>
</evidence>
<dbReference type="PROSITE" id="PS50236">
    <property type="entry name" value="CHCR"/>
    <property type="match status" value="1"/>
</dbReference>
<reference evidence="15" key="1">
    <citation type="journal article" date="2023" name="Genome Biol. Evol.">
        <title>First Whole Genome Sequence and Flow Cytometry Genome Size Data for the Lichen-Forming Fungus Ramalina farinacea (Ascomycota).</title>
        <authorList>
            <person name="Llewellyn T."/>
            <person name="Mian S."/>
            <person name="Hill R."/>
            <person name="Leitch I.J."/>
            <person name="Gaya E."/>
        </authorList>
    </citation>
    <scope>NUCLEOTIDE SEQUENCE</scope>
    <source>
        <strain evidence="15">LIQ254RAFAR</strain>
    </source>
</reference>
<dbReference type="InterPro" id="IPR015943">
    <property type="entry name" value="WD40/YVTN_repeat-like_dom_sf"/>
</dbReference>
<dbReference type="CDD" id="cd16688">
    <property type="entry name" value="RING-H2_Vps11"/>
    <property type="match status" value="1"/>
</dbReference>
<dbReference type="SUPFAM" id="SSF48371">
    <property type="entry name" value="ARM repeat"/>
    <property type="match status" value="1"/>
</dbReference>
<comment type="caution">
    <text evidence="15">The sequence shown here is derived from an EMBL/GenBank/DDBJ whole genome shotgun (WGS) entry which is preliminary data.</text>
</comment>
<dbReference type="AlphaFoldDB" id="A0AA43QKT7"/>
<comment type="subunit">
    <text evidence="9">Component of the homotypic vacuole fusion and vacuole protein sorting (HOPS) complex. Component of the class C core vacuole/endosome tethering (CORVET) complex.</text>
</comment>
<dbReference type="EC" id="2.3.2.27" evidence="9"/>
<dbReference type="Pfam" id="PF23341">
    <property type="entry name" value="PEP5_VPS11_N"/>
    <property type="match status" value="1"/>
</dbReference>
<dbReference type="SMART" id="SM00299">
    <property type="entry name" value="CLH"/>
    <property type="match status" value="1"/>
</dbReference>
<sequence>MALTSWKIFNFFDVSEVKPTEDGESSSLFDSNELSCVCSGSDNLFASSNDGYIRILSQAFKVVRTWKAHDTGTITQMKQVDGTALLVTISEDLLNEPVLKVWALDKTEKKTGYPQCLSTLGIHNGRKQFPISAFATVDDLSQLAVGFGNGAVTVIRGDLINNRGQKQRTVFESEEPITGVEFREGPNTTLYIATTGRVLILTISGKGQGQPAKVLEDSGCGVGCMTFDEANGDVVVVRDDAINYYGINGRGPSFAYEGPKQLVKLYGDYIAIVSPPKTASSARPGGLRRFGAAQVDEIFSTSSFALLDTDLKYIAYTETLNSQIRTLFIEWGDLFILTRDGKLLRYHEKALQQKLEIFYQRDLYVLAINFAQKAGIDAAQRNVIYRKYGDFLHRKGDYDTAMQQYLKAIDSTEPSQVIRKFLDSQRINNLIEYLEELHDHDRATVDHTTLLLNCYAKLKNTDKLETFIKSGTNFDLETAISMCRQGGYFDQAVYLSKKNQEHELVVDILIEDSKDYKEALDYIWHLEPEMAYPNLMKYARVLLEHCPEDCTQVFVDYYTGNYKPKNDDNESSTPAGQGTSATTVSNLSSFIPLPYRQASAMSITPAAAGQLARSDPDAAVVIEEPVRQYNIPKPRTAFSSFVDHPDNFITFLEACLKKDDLDENDKIGLYTTLFEIYLETAASRKGEEKKMWEAKAKGLIEGKDLPIDTSNVLLLSHLSDFKDGTIMVKEQQGLRFDIFRSYTSAKDTAGAIKALKKYGPDEPQLYPAALAYFTSSTQALEEAGDELDVVLKKIDEDGLMAPLQVIQTLSTNAVATMGLVKKYLGATIDRERKEITNNRRLIESYRTETDSKRKELADLENKPTTFTASRCAACGRSLDLPTVHFLCKHSFHQSCLNENDGQEAECPKCTPANNNIRAFRKAQEESADKHEMFQDALQRSRDRFGTIGEFFGRGVMVAPTNE</sequence>
<dbReference type="PIRSF" id="PIRSF007860">
    <property type="entry name" value="VPS11"/>
    <property type="match status" value="1"/>
</dbReference>
<evidence type="ECO:0000259" key="14">
    <source>
        <dbReference type="PROSITE" id="PS50089"/>
    </source>
</evidence>
<dbReference type="PANTHER" id="PTHR23323">
    <property type="entry name" value="VACUOLAR PROTEIN SORTING-ASSOCIATED PROTEIN"/>
    <property type="match status" value="1"/>
</dbReference>
<dbReference type="SMART" id="SM00184">
    <property type="entry name" value="RING"/>
    <property type="match status" value="1"/>
</dbReference>
<dbReference type="Gene3D" id="3.30.40.10">
    <property type="entry name" value="Zinc/RING finger domain, C3HC4 (zinc finger)"/>
    <property type="match status" value="1"/>
</dbReference>
<dbReference type="SUPFAM" id="SSF50978">
    <property type="entry name" value="WD40 repeat-like"/>
    <property type="match status" value="1"/>
</dbReference>
<feature type="domain" description="RING-type" evidence="14">
    <location>
        <begin position="871"/>
        <end position="910"/>
    </location>
</feature>
<evidence type="ECO:0000256" key="9">
    <source>
        <dbReference type="PIRNR" id="PIRNR007860"/>
    </source>
</evidence>
<dbReference type="GO" id="GO:0030897">
    <property type="term" value="C:HOPS complex"/>
    <property type="evidence" value="ECO:0007669"/>
    <property type="project" value="UniProtKB-UniRule"/>
</dbReference>
<accession>A0AA43QKT7</accession>
<evidence type="ECO:0000256" key="13">
    <source>
        <dbReference type="SAM" id="Coils"/>
    </source>
</evidence>
<dbReference type="PANTHER" id="PTHR23323:SF24">
    <property type="entry name" value="VACUOLAR PROTEIN SORTING-ASSOCIATED PROTEIN 11 HOMOLOG"/>
    <property type="match status" value="1"/>
</dbReference>
<evidence type="ECO:0000256" key="6">
    <source>
        <dbReference type="ARBA" id="ARBA00022927"/>
    </source>
</evidence>
<dbReference type="InterPro" id="IPR013083">
    <property type="entry name" value="Znf_RING/FYVE/PHD"/>
</dbReference>
<dbReference type="InterPro" id="IPR000547">
    <property type="entry name" value="Clathrin_H-chain/VPS_repeat"/>
</dbReference>
<evidence type="ECO:0000256" key="12">
    <source>
        <dbReference type="PROSITE-ProRule" id="PRU01006"/>
    </source>
</evidence>
<feature type="repeat" description="CHCR" evidence="12">
    <location>
        <begin position="405"/>
        <end position="551"/>
    </location>
</feature>
<dbReference type="InterPro" id="IPR057307">
    <property type="entry name" value="PEP5_VPS11_N"/>
</dbReference>
<dbReference type="InterPro" id="IPR057308">
    <property type="entry name" value="CHCR_PEP5_VPS11"/>
</dbReference>
<keyword evidence="13" id="KW-0175">Coiled coil</keyword>
<dbReference type="PROSITE" id="PS50005">
    <property type="entry name" value="TPR"/>
    <property type="match status" value="1"/>
</dbReference>
<dbReference type="InterPro" id="IPR016528">
    <property type="entry name" value="VPS11"/>
</dbReference>
<dbReference type="SUPFAM" id="SSF57850">
    <property type="entry name" value="RING/U-box"/>
    <property type="match status" value="1"/>
</dbReference>
<evidence type="ECO:0000256" key="3">
    <source>
        <dbReference type="ARBA" id="ARBA00022723"/>
    </source>
</evidence>
<evidence type="ECO:0000256" key="10">
    <source>
        <dbReference type="PROSITE-ProRule" id="PRU00175"/>
    </source>
</evidence>
<dbReference type="GO" id="GO:0000329">
    <property type="term" value="C:fungal-type vacuole membrane"/>
    <property type="evidence" value="ECO:0007669"/>
    <property type="project" value="UniProtKB-UniRule"/>
</dbReference>
<dbReference type="GO" id="GO:0030674">
    <property type="term" value="F:protein-macromolecule adaptor activity"/>
    <property type="evidence" value="ECO:0007669"/>
    <property type="project" value="TreeGrafter"/>
</dbReference>
<feature type="coiled-coil region" evidence="13">
    <location>
        <begin position="828"/>
        <end position="862"/>
    </location>
</feature>
<gene>
    <name evidence="15" type="primary">VPS11_1</name>
    <name evidence="15" type="ORF">OHK93_005779</name>
</gene>
<keyword evidence="16" id="KW-1185">Reference proteome</keyword>
<comment type="similarity">
    <text evidence="1 9">Belongs to the VPS11 family.</text>
</comment>
<dbReference type="GO" id="GO:0006904">
    <property type="term" value="P:vesicle docking involved in exocytosis"/>
    <property type="evidence" value="ECO:0007669"/>
    <property type="project" value="TreeGrafter"/>
</dbReference>
<keyword evidence="6 9" id="KW-0653">Protein transport</keyword>
<dbReference type="InterPro" id="IPR036322">
    <property type="entry name" value="WD40_repeat_dom_sf"/>
</dbReference>
<keyword evidence="3" id="KW-0479">Metal-binding</keyword>
<feature type="repeat" description="TPR" evidence="11">
    <location>
        <begin position="382"/>
        <end position="415"/>
    </location>
</feature>
<evidence type="ECO:0000256" key="8">
    <source>
        <dbReference type="ARBA" id="ARBA00029433"/>
    </source>
</evidence>